<dbReference type="PANTHER" id="PTHR46411:SF3">
    <property type="entry name" value="AAA+ ATPASE DOMAIN-CONTAINING PROTEIN"/>
    <property type="match status" value="1"/>
</dbReference>
<dbReference type="Proteomes" id="UP001578633">
    <property type="component" value="Chromosome 2"/>
</dbReference>
<sequence length="727" mass="82346">MCSIFRTRRHELSEHQTANSDLGQATAASSTPKRRLARLIKLNPLASTKPVQTRDASIPLPPKYRSRDSNIPRVQDVTDPAMNYAGSWDPSLVPPPGFIPLGSGLPPGSQLPPEDDLAEAVEKGKRCSHQDIYYVPTDQDPDRFHWVDEKPLHYGATGDKLRTKKTREAFAVNVYHRFNEKTDEWLIHEVRINSELLHTALEKILEGYPGLTQHEMKSFSPPFLPFIHRWEAMLGYKERLDAGSETKRHLQLLQEVLEPLLKESFEKIQDARKTGHVAFKDLNLVYIPATMVLEHETDSVGMVYHALTSYTHLLGLRALTALEVSPLDSIPNEEQVRERLIKRGRTFEKLRGHFFKAFTDEHEERVNERMVIDARAYHKFEAPSFPDYAKLSEVGQLTWAQSMNRYSSSVPSTAGSPMEVDLSPMTDEECLLAVHCVRCFDIEKKKWQRLDVTKIHEIPWATHAFDSLVLDQNEKDLVLALVDRDQFKQGKPFDDFIGGKGQGMIMLLCGPPGVGKTLTAEAVSEHLRRPLYKLGAGDLGTTARVVEDNLEKALKLCSHFGAVLLLDEADVFMEARTSNNLQRNELVSVFLRLLEYYKGIMILTTNRMRSIDTAFESRIDITLSYSSLTETDRWQVWRNFLATMKNEKIDIGESDLIELAKLEFNGRQIKSAIKTAKVLAAKKEEPLNVKHLMVVLSLRKKALGMMDDGADVQGVVEQAPEVDKLGA</sequence>
<reference evidence="3 4" key="1">
    <citation type="submission" date="2024-09" db="EMBL/GenBank/DDBJ databases">
        <title>T2T genomes of carrot and Alternaria dauci and their utility for understanding host-pathogen interaction during carrot leaf blight disease.</title>
        <authorList>
            <person name="Liu W."/>
            <person name="Xu S."/>
            <person name="Ou C."/>
            <person name="Liu X."/>
            <person name="Zhuang F."/>
            <person name="Deng X.W."/>
        </authorList>
    </citation>
    <scope>NUCLEOTIDE SEQUENCE [LARGE SCALE GENOMIC DNA]</scope>
    <source>
        <strain evidence="3 4">A2016</strain>
    </source>
</reference>
<dbReference type="InterPro" id="IPR003959">
    <property type="entry name" value="ATPase_AAA_core"/>
</dbReference>
<name>A0ABR3UQN5_9PLEO</name>
<dbReference type="SMART" id="SM00382">
    <property type="entry name" value="AAA"/>
    <property type="match status" value="1"/>
</dbReference>
<evidence type="ECO:0000313" key="4">
    <source>
        <dbReference type="Proteomes" id="UP001578633"/>
    </source>
</evidence>
<feature type="region of interest" description="Disordered" evidence="1">
    <location>
        <begin position="1"/>
        <end position="34"/>
    </location>
</feature>
<keyword evidence="4" id="KW-1185">Reference proteome</keyword>
<dbReference type="RefSeq" id="XP_069309379.1">
    <property type="nucleotide sequence ID" value="XM_069449618.1"/>
</dbReference>
<dbReference type="EMBL" id="JBHGVX010000002">
    <property type="protein sequence ID" value="KAL1798795.1"/>
    <property type="molecule type" value="Genomic_DNA"/>
</dbReference>
<evidence type="ECO:0000259" key="2">
    <source>
        <dbReference type="SMART" id="SM00382"/>
    </source>
</evidence>
<evidence type="ECO:0000313" key="3">
    <source>
        <dbReference type="EMBL" id="KAL1798795.1"/>
    </source>
</evidence>
<gene>
    <name evidence="3" type="ORF">ACET3X_002832</name>
</gene>
<dbReference type="InterPro" id="IPR003593">
    <property type="entry name" value="AAA+_ATPase"/>
</dbReference>
<feature type="domain" description="AAA+ ATPase" evidence="2">
    <location>
        <begin position="502"/>
        <end position="629"/>
    </location>
</feature>
<accession>A0ABR3UQN5</accession>
<comment type="caution">
    <text evidence="3">The sequence shown here is derived from an EMBL/GenBank/DDBJ whole genome shotgun (WGS) entry which is preliminary data.</text>
</comment>
<evidence type="ECO:0000256" key="1">
    <source>
        <dbReference type="SAM" id="MobiDB-lite"/>
    </source>
</evidence>
<dbReference type="SUPFAM" id="SSF52540">
    <property type="entry name" value="P-loop containing nucleoside triphosphate hydrolases"/>
    <property type="match status" value="1"/>
</dbReference>
<protein>
    <recommendedName>
        <fullName evidence="2">AAA+ ATPase domain-containing protein</fullName>
    </recommendedName>
</protein>
<feature type="compositionally biased region" description="Polar residues" evidence="1">
    <location>
        <begin position="15"/>
        <end position="31"/>
    </location>
</feature>
<dbReference type="Gene3D" id="3.40.50.300">
    <property type="entry name" value="P-loop containing nucleotide triphosphate hydrolases"/>
    <property type="match status" value="1"/>
</dbReference>
<dbReference type="CDD" id="cd19481">
    <property type="entry name" value="RecA-like_protease"/>
    <property type="match status" value="1"/>
</dbReference>
<dbReference type="GeneID" id="96083154"/>
<organism evidence="3 4">
    <name type="scientific">Alternaria dauci</name>
    <dbReference type="NCBI Taxonomy" id="48095"/>
    <lineage>
        <taxon>Eukaryota</taxon>
        <taxon>Fungi</taxon>
        <taxon>Dikarya</taxon>
        <taxon>Ascomycota</taxon>
        <taxon>Pezizomycotina</taxon>
        <taxon>Dothideomycetes</taxon>
        <taxon>Pleosporomycetidae</taxon>
        <taxon>Pleosporales</taxon>
        <taxon>Pleosporineae</taxon>
        <taxon>Pleosporaceae</taxon>
        <taxon>Alternaria</taxon>
        <taxon>Alternaria sect. Porri</taxon>
    </lineage>
</organism>
<proteinExistence type="predicted"/>
<dbReference type="PANTHER" id="PTHR46411">
    <property type="entry name" value="FAMILY ATPASE, PUTATIVE-RELATED"/>
    <property type="match status" value="1"/>
</dbReference>
<dbReference type="InterPro" id="IPR027417">
    <property type="entry name" value="P-loop_NTPase"/>
</dbReference>
<feature type="region of interest" description="Disordered" evidence="1">
    <location>
        <begin position="50"/>
        <end position="70"/>
    </location>
</feature>
<dbReference type="Pfam" id="PF00004">
    <property type="entry name" value="AAA"/>
    <property type="match status" value="1"/>
</dbReference>